<evidence type="ECO:0000256" key="5">
    <source>
        <dbReference type="ARBA" id="ARBA00022833"/>
    </source>
</evidence>
<keyword evidence="3" id="KW-0677">Repeat</keyword>
<name>A0AAV6HJC5_9TELE</name>
<gene>
    <name evidence="13" type="ORF">AALO_G00005910</name>
</gene>
<evidence type="ECO:0000256" key="1">
    <source>
        <dbReference type="ARBA" id="ARBA00004123"/>
    </source>
</evidence>
<dbReference type="GO" id="GO:0008270">
    <property type="term" value="F:zinc ion binding"/>
    <property type="evidence" value="ECO:0007669"/>
    <property type="project" value="UniProtKB-KW"/>
</dbReference>
<evidence type="ECO:0000259" key="11">
    <source>
        <dbReference type="PROSITE" id="PS50157"/>
    </source>
</evidence>
<dbReference type="GO" id="GO:0003677">
    <property type="term" value="F:DNA binding"/>
    <property type="evidence" value="ECO:0007669"/>
    <property type="project" value="UniProtKB-KW"/>
</dbReference>
<evidence type="ECO:0000259" key="12">
    <source>
        <dbReference type="PROSITE" id="PS51253"/>
    </source>
</evidence>
<evidence type="ECO:0000256" key="9">
    <source>
        <dbReference type="SAM" id="Coils"/>
    </source>
</evidence>
<dbReference type="PROSITE" id="PS00028">
    <property type="entry name" value="ZINC_FINGER_C2H2_1"/>
    <property type="match status" value="3"/>
</dbReference>
<proteinExistence type="predicted"/>
<dbReference type="GO" id="GO:0005634">
    <property type="term" value="C:nucleus"/>
    <property type="evidence" value="ECO:0007669"/>
    <property type="project" value="UniProtKB-SubCell"/>
</dbReference>
<evidence type="ECO:0000256" key="2">
    <source>
        <dbReference type="ARBA" id="ARBA00022723"/>
    </source>
</evidence>
<keyword evidence="4 8" id="KW-0863">Zinc-finger</keyword>
<dbReference type="PROSITE" id="PS51253">
    <property type="entry name" value="HTH_CENPB"/>
    <property type="match status" value="1"/>
</dbReference>
<evidence type="ECO:0000313" key="14">
    <source>
        <dbReference type="Proteomes" id="UP000823561"/>
    </source>
</evidence>
<dbReference type="SUPFAM" id="SSF57667">
    <property type="entry name" value="beta-beta-alpha zinc fingers"/>
    <property type="match status" value="2"/>
</dbReference>
<feature type="region of interest" description="Disordered" evidence="10">
    <location>
        <begin position="320"/>
        <end position="342"/>
    </location>
</feature>
<dbReference type="FunFam" id="3.30.160.60:FF:000557">
    <property type="entry name" value="zinc finger and SCAN domain-containing protein 29"/>
    <property type="match status" value="1"/>
</dbReference>
<keyword evidence="5" id="KW-0862">Zinc</keyword>
<evidence type="ECO:0000256" key="4">
    <source>
        <dbReference type="ARBA" id="ARBA00022771"/>
    </source>
</evidence>
<accession>A0AAV6HJC5</accession>
<dbReference type="SMART" id="SM00674">
    <property type="entry name" value="CENPB"/>
    <property type="match status" value="1"/>
</dbReference>
<dbReference type="InterPro" id="IPR009057">
    <property type="entry name" value="Homeodomain-like_sf"/>
</dbReference>
<feature type="domain" description="C2H2-type" evidence="11">
    <location>
        <begin position="427"/>
        <end position="454"/>
    </location>
</feature>
<protein>
    <submittedName>
        <fullName evidence="13">Uncharacterized protein</fullName>
    </submittedName>
</protein>
<dbReference type="EMBL" id="JADWDJ010000001">
    <property type="protein sequence ID" value="KAG5285656.1"/>
    <property type="molecule type" value="Genomic_DNA"/>
</dbReference>
<feature type="compositionally biased region" description="Basic and acidic residues" evidence="10">
    <location>
        <begin position="324"/>
        <end position="342"/>
    </location>
</feature>
<dbReference type="Proteomes" id="UP000823561">
    <property type="component" value="Chromosome 1"/>
</dbReference>
<feature type="domain" description="HTH CENPB-type" evidence="12">
    <location>
        <begin position="58"/>
        <end position="129"/>
    </location>
</feature>
<dbReference type="InterPro" id="IPR013087">
    <property type="entry name" value="Znf_C2H2_type"/>
</dbReference>
<dbReference type="Pfam" id="PF03221">
    <property type="entry name" value="HTH_Tnp_Tc5"/>
    <property type="match status" value="1"/>
</dbReference>
<dbReference type="SMART" id="SM00355">
    <property type="entry name" value="ZnF_C2H2"/>
    <property type="match status" value="3"/>
</dbReference>
<keyword evidence="14" id="KW-1185">Reference proteome</keyword>
<evidence type="ECO:0000256" key="3">
    <source>
        <dbReference type="ARBA" id="ARBA00022737"/>
    </source>
</evidence>
<keyword evidence="7" id="KW-0539">Nucleus</keyword>
<dbReference type="Gene3D" id="1.10.10.60">
    <property type="entry name" value="Homeodomain-like"/>
    <property type="match status" value="2"/>
</dbReference>
<dbReference type="Pfam" id="PF00096">
    <property type="entry name" value="zf-C2H2"/>
    <property type="match status" value="2"/>
</dbReference>
<comment type="caution">
    <text evidence="13">The sequence shown here is derived from an EMBL/GenBank/DDBJ whole genome shotgun (WGS) entry which is preliminary data.</text>
</comment>
<dbReference type="GO" id="GO:0010468">
    <property type="term" value="P:regulation of gene expression"/>
    <property type="evidence" value="ECO:0007669"/>
    <property type="project" value="TreeGrafter"/>
</dbReference>
<evidence type="ECO:0000256" key="6">
    <source>
        <dbReference type="ARBA" id="ARBA00023125"/>
    </source>
</evidence>
<feature type="coiled-coil region" evidence="9">
    <location>
        <begin position="157"/>
        <end position="191"/>
    </location>
</feature>
<dbReference type="InterPro" id="IPR007889">
    <property type="entry name" value="HTH_Psq"/>
</dbReference>
<dbReference type="InterPro" id="IPR006600">
    <property type="entry name" value="HTH_CenpB_DNA-bd_dom"/>
</dbReference>
<keyword evidence="9" id="KW-0175">Coiled coil</keyword>
<dbReference type="FunFam" id="3.30.160.60:FF:000202">
    <property type="entry name" value="Zinc finger protein 574"/>
    <property type="match status" value="1"/>
</dbReference>
<organism evidence="13 14">
    <name type="scientific">Alosa alosa</name>
    <name type="common">allis shad</name>
    <dbReference type="NCBI Taxonomy" id="278164"/>
    <lineage>
        <taxon>Eukaryota</taxon>
        <taxon>Metazoa</taxon>
        <taxon>Chordata</taxon>
        <taxon>Craniata</taxon>
        <taxon>Vertebrata</taxon>
        <taxon>Euteleostomi</taxon>
        <taxon>Actinopterygii</taxon>
        <taxon>Neopterygii</taxon>
        <taxon>Teleostei</taxon>
        <taxon>Clupei</taxon>
        <taxon>Clupeiformes</taxon>
        <taxon>Clupeoidei</taxon>
        <taxon>Clupeidae</taxon>
        <taxon>Alosa</taxon>
    </lineage>
</organism>
<dbReference type="InterPro" id="IPR050331">
    <property type="entry name" value="Zinc_finger"/>
</dbReference>
<sequence>MEKAKRRPFTARYKLDAIQLAKEKGNRAAGREYGIDESVIRRWRANEEKLRSFPEDKKANRGHSSHHPQLEQDLVSWIKSLQESGKDISTEQIRRKALDMAKVIQIIGFFASPHWCWRFLRRHKLSICRRKSVSHKLPENWKKKSLQVRHKVPSSTGQKRKEKIQELEEKLKQVTKECNKYKKRYFRLLKQQKLQTTNVENVSPGDADTRRMLQGLPLSNCPPPREHALQDWTSQGQAVTVGVNPQQPLISEHQSLEEDPHLVRIKEEGPTDEFWSQEAGPVRFDTTVAENTREHLQLSQEPVQFRELELKAEPQEVRVAQGDSMEHKQTHSSAEDSRWTPLTKEEEVGAREEAEHLLPFLPQVEQAFGYFHSNPISPEHQPEAPLTPPLPLGPGTSKAFSVSMGTNMAYVAPPMPRQGRGMARRPIVCPVCQKHLLAPSELTKHMRSHTGERPYACGICGVHFAQKSSLKTHERLHSGLRPYRCSHCGKDYTLSHHLKRHMRSHFRECGGASQPNMQLQGP</sequence>
<dbReference type="Gene3D" id="3.30.160.60">
    <property type="entry name" value="Classic Zinc Finger"/>
    <property type="match status" value="3"/>
</dbReference>
<feature type="domain" description="C2H2-type" evidence="11">
    <location>
        <begin position="483"/>
        <end position="510"/>
    </location>
</feature>
<evidence type="ECO:0000313" key="13">
    <source>
        <dbReference type="EMBL" id="KAG5285656.1"/>
    </source>
</evidence>
<dbReference type="GO" id="GO:0032502">
    <property type="term" value="P:developmental process"/>
    <property type="evidence" value="ECO:0007669"/>
    <property type="project" value="UniProtKB-ARBA"/>
</dbReference>
<dbReference type="AlphaFoldDB" id="A0AAV6HJC5"/>
<dbReference type="PANTHER" id="PTHR16515">
    <property type="entry name" value="PR DOMAIN ZINC FINGER PROTEIN"/>
    <property type="match status" value="1"/>
</dbReference>
<reference evidence="13 14" key="1">
    <citation type="submission" date="2020-10" db="EMBL/GenBank/DDBJ databases">
        <title>Chromosome-scale genome assembly of the Allis shad, Alosa alosa.</title>
        <authorList>
            <person name="Margot Z."/>
            <person name="Christophe K."/>
            <person name="Cabau C."/>
            <person name="Louis A."/>
            <person name="Berthelot C."/>
            <person name="Parey E."/>
            <person name="Roest Crollius H."/>
            <person name="Montfort J."/>
            <person name="Robinson-Rechavi M."/>
            <person name="Bucao C."/>
            <person name="Bouchez O."/>
            <person name="Gislard M."/>
            <person name="Lluch J."/>
            <person name="Milhes M."/>
            <person name="Lampietro C."/>
            <person name="Lopez Roques C."/>
            <person name="Donnadieu C."/>
            <person name="Braasch I."/>
            <person name="Desvignes T."/>
            <person name="Postlethwait J."/>
            <person name="Bobe J."/>
            <person name="Guiguen Y."/>
        </authorList>
    </citation>
    <scope>NUCLEOTIDE SEQUENCE [LARGE SCALE GENOMIC DNA]</scope>
    <source>
        <strain evidence="13">M-15738</strain>
        <tissue evidence="13">Blood</tissue>
    </source>
</reference>
<dbReference type="SUPFAM" id="SSF46689">
    <property type="entry name" value="Homeodomain-like"/>
    <property type="match status" value="2"/>
</dbReference>
<comment type="subcellular location">
    <subcellularLocation>
        <location evidence="1">Nucleus</location>
    </subcellularLocation>
</comment>
<dbReference type="Pfam" id="PF04218">
    <property type="entry name" value="CENP-B_N"/>
    <property type="match status" value="1"/>
</dbReference>
<feature type="domain" description="C2H2-type" evidence="11">
    <location>
        <begin position="455"/>
        <end position="482"/>
    </location>
</feature>
<dbReference type="PANTHER" id="PTHR16515:SF66">
    <property type="entry name" value="C2H2-TYPE DOMAIN-CONTAINING PROTEIN"/>
    <property type="match status" value="1"/>
</dbReference>
<keyword evidence="6" id="KW-0238">DNA-binding</keyword>
<keyword evidence="2" id="KW-0479">Metal-binding</keyword>
<evidence type="ECO:0000256" key="10">
    <source>
        <dbReference type="SAM" id="MobiDB-lite"/>
    </source>
</evidence>
<dbReference type="PROSITE" id="PS50157">
    <property type="entry name" value="ZINC_FINGER_C2H2_2"/>
    <property type="match status" value="3"/>
</dbReference>
<evidence type="ECO:0000256" key="8">
    <source>
        <dbReference type="PROSITE-ProRule" id="PRU00042"/>
    </source>
</evidence>
<evidence type="ECO:0000256" key="7">
    <source>
        <dbReference type="ARBA" id="ARBA00023242"/>
    </source>
</evidence>
<dbReference type="InterPro" id="IPR036236">
    <property type="entry name" value="Znf_C2H2_sf"/>
</dbReference>